<keyword evidence="7" id="KW-1185">Reference proteome</keyword>
<evidence type="ECO:0000256" key="4">
    <source>
        <dbReference type="PIRSR" id="PIRSR005211-1"/>
    </source>
</evidence>
<feature type="active site" description="Charge relay system" evidence="4">
    <location>
        <position position="296"/>
    </location>
</feature>
<dbReference type="InterPro" id="IPR050960">
    <property type="entry name" value="AB_hydrolase_4_sf"/>
</dbReference>
<name>A0A4Q7PF93_9FLAO</name>
<evidence type="ECO:0000256" key="3">
    <source>
        <dbReference type="ARBA" id="ARBA00022801"/>
    </source>
</evidence>
<proteinExistence type="inferred from homology"/>
<comment type="similarity">
    <text evidence="1">Belongs to the AB hydrolase superfamily. AB hydrolase 4 family.</text>
</comment>
<comment type="caution">
    <text evidence="6">The sequence shown here is derived from an EMBL/GenBank/DDBJ whole genome shotgun (WGS) entry which is preliminary data.</text>
</comment>
<dbReference type="InterPro" id="IPR000952">
    <property type="entry name" value="AB_hydrolase_4_CS"/>
</dbReference>
<evidence type="ECO:0000259" key="5">
    <source>
        <dbReference type="Pfam" id="PF00561"/>
    </source>
</evidence>
<dbReference type="PROSITE" id="PS01133">
    <property type="entry name" value="UPF0017"/>
    <property type="match status" value="1"/>
</dbReference>
<dbReference type="SUPFAM" id="SSF53474">
    <property type="entry name" value="alpha/beta-Hydrolases"/>
    <property type="match status" value="1"/>
</dbReference>
<evidence type="ECO:0000256" key="1">
    <source>
        <dbReference type="ARBA" id="ARBA00010884"/>
    </source>
</evidence>
<dbReference type="InterPro" id="IPR012020">
    <property type="entry name" value="ABHD4"/>
</dbReference>
<dbReference type="Gene3D" id="3.40.50.1820">
    <property type="entry name" value="alpha/beta hydrolase"/>
    <property type="match status" value="1"/>
</dbReference>
<reference evidence="6 7" key="1">
    <citation type="submission" date="2019-02" db="EMBL/GenBank/DDBJ databases">
        <title>Genomic Encyclopedia of Type Strains, Phase IV (KMG-IV): sequencing the most valuable type-strain genomes for metagenomic binning, comparative biology and taxonomic classification.</title>
        <authorList>
            <person name="Goeker M."/>
        </authorList>
    </citation>
    <scope>NUCLEOTIDE SEQUENCE [LARGE SCALE GENOMIC DNA]</scope>
    <source>
        <strain evidence="6 7">DSM 17196</strain>
    </source>
</reference>
<dbReference type="RefSeq" id="WP_130284987.1">
    <property type="nucleotide sequence ID" value="NZ_SGXE01000001.1"/>
</dbReference>
<dbReference type="AlphaFoldDB" id="A0A4Q7PF93"/>
<dbReference type="PANTHER" id="PTHR10794:SF94">
    <property type="entry name" value="ESTERASE YHET-RELATED"/>
    <property type="match status" value="1"/>
</dbReference>
<evidence type="ECO:0000313" key="7">
    <source>
        <dbReference type="Proteomes" id="UP000292262"/>
    </source>
</evidence>
<sequence>MPILNSTYTPPRWLRNGHIATLYTHFFRKVTEVSYERERLELSDGDFIDLDWSYTKNTEKKGIVLIIHGLEGNSQRPYMLGMVDSCTKNGFDAVAMNLRACSGSPNRLYASYYGGSTADVQKVLQHISKKSYERINLVGFSLGGNILLKFLGEKYPEVSLINSSAAFSAPIDLYDSVLEISKTKNYLYAKRFVNHLKVKLHQKSLKFPEHITKDQINKCVSLIDIDNLYTSKAHGFTDAMEYYSQCSAKNNLLNITTPTLLINAIDDPFLGTACYPKAAAATNKNFFLEIPKYGGHVGFMQKTAQSYLEKRALEFFNTSFSDN</sequence>
<dbReference type="InterPro" id="IPR000073">
    <property type="entry name" value="AB_hydrolase_1"/>
</dbReference>
<keyword evidence="2" id="KW-0719">Serine esterase</keyword>
<keyword evidence="3" id="KW-0378">Hydrolase</keyword>
<feature type="active site" description="Charge relay system" evidence="4">
    <location>
        <position position="141"/>
    </location>
</feature>
<dbReference type="Pfam" id="PF00561">
    <property type="entry name" value="Abhydrolase_1"/>
    <property type="match status" value="1"/>
</dbReference>
<dbReference type="EMBL" id="SGXE01000001">
    <property type="protein sequence ID" value="RZS99126.1"/>
    <property type="molecule type" value="Genomic_DNA"/>
</dbReference>
<feature type="domain" description="AB hydrolase-1" evidence="5">
    <location>
        <begin position="63"/>
        <end position="302"/>
    </location>
</feature>
<evidence type="ECO:0000313" key="6">
    <source>
        <dbReference type="EMBL" id="RZS99126.1"/>
    </source>
</evidence>
<dbReference type="Proteomes" id="UP000292262">
    <property type="component" value="Unassembled WGS sequence"/>
</dbReference>
<dbReference type="InterPro" id="IPR029058">
    <property type="entry name" value="AB_hydrolase_fold"/>
</dbReference>
<dbReference type="GO" id="GO:0047372">
    <property type="term" value="F:monoacylglycerol lipase activity"/>
    <property type="evidence" value="ECO:0007669"/>
    <property type="project" value="TreeGrafter"/>
</dbReference>
<accession>A0A4Q7PF93</accession>
<protein>
    <recommendedName>
        <fullName evidence="5">AB hydrolase-1 domain-containing protein</fullName>
    </recommendedName>
</protein>
<dbReference type="PIRSF" id="PIRSF005211">
    <property type="entry name" value="Ab_hydro_YheT"/>
    <property type="match status" value="1"/>
</dbReference>
<organism evidence="6 7">
    <name type="scientific">Aquimarina brevivitae</name>
    <dbReference type="NCBI Taxonomy" id="323412"/>
    <lineage>
        <taxon>Bacteria</taxon>
        <taxon>Pseudomonadati</taxon>
        <taxon>Bacteroidota</taxon>
        <taxon>Flavobacteriia</taxon>
        <taxon>Flavobacteriales</taxon>
        <taxon>Flavobacteriaceae</taxon>
        <taxon>Aquimarina</taxon>
    </lineage>
</organism>
<dbReference type="OrthoDB" id="332676at2"/>
<evidence type="ECO:0000256" key="2">
    <source>
        <dbReference type="ARBA" id="ARBA00022487"/>
    </source>
</evidence>
<dbReference type="PANTHER" id="PTHR10794">
    <property type="entry name" value="ABHYDROLASE DOMAIN-CONTAINING PROTEIN"/>
    <property type="match status" value="1"/>
</dbReference>
<gene>
    <name evidence="6" type="ORF">EV197_0331</name>
</gene>
<feature type="active site" description="Charge relay system" evidence="4">
    <location>
        <position position="267"/>
    </location>
</feature>
<dbReference type="GO" id="GO:0034338">
    <property type="term" value="F:short-chain carboxylesterase activity"/>
    <property type="evidence" value="ECO:0007669"/>
    <property type="project" value="TreeGrafter"/>
</dbReference>